<dbReference type="EMBL" id="CAJNNW010037422">
    <property type="protein sequence ID" value="CAE8741702.1"/>
    <property type="molecule type" value="Genomic_DNA"/>
</dbReference>
<sequence length="89" mass="10129">GSSHWEKSRNDASWQSASMGWSANNSSWKDSSWKEPWKESWPDQGRAPWKGDTAEWAQRDARIALREKLSHQKGRNGSSGEGKGKGKKW</sequence>
<feature type="region of interest" description="Disordered" evidence="1">
    <location>
        <begin position="1"/>
        <end position="53"/>
    </location>
</feature>
<dbReference type="Proteomes" id="UP000626109">
    <property type="component" value="Unassembled WGS sequence"/>
</dbReference>
<feature type="compositionally biased region" description="Basic and acidic residues" evidence="1">
    <location>
        <begin position="31"/>
        <end position="41"/>
    </location>
</feature>
<feature type="compositionally biased region" description="Polar residues" evidence="1">
    <location>
        <begin position="11"/>
        <end position="30"/>
    </location>
</feature>
<feature type="non-terminal residue" evidence="2">
    <location>
        <position position="1"/>
    </location>
</feature>
<feature type="compositionally biased region" description="Basic and acidic residues" evidence="1">
    <location>
        <begin position="1"/>
        <end position="10"/>
    </location>
</feature>
<comment type="caution">
    <text evidence="2">The sequence shown here is derived from an EMBL/GenBank/DDBJ whole genome shotgun (WGS) entry which is preliminary data.</text>
</comment>
<dbReference type="AlphaFoldDB" id="A0A813LRV4"/>
<evidence type="ECO:0000256" key="1">
    <source>
        <dbReference type="SAM" id="MobiDB-lite"/>
    </source>
</evidence>
<feature type="region of interest" description="Disordered" evidence="1">
    <location>
        <begin position="66"/>
        <end position="89"/>
    </location>
</feature>
<gene>
    <name evidence="2" type="ORF">PGLA2088_LOCUS50622</name>
</gene>
<organism evidence="2 3">
    <name type="scientific">Polarella glacialis</name>
    <name type="common">Dinoflagellate</name>
    <dbReference type="NCBI Taxonomy" id="89957"/>
    <lineage>
        <taxon>Eukaryota</taxon>
        <taxon>Sar</taxon>
        <taxon>Alveolata</taxon>
        <taxon>Dinophyceae</taxon>
        <taxon>Suessiales</taxon>
        <taxon>Suessiaceae</taxon>
        <taxon>Polarella</taxon>
    </lineage>
</organism>
<protein>
    <submittedName>
        <fullName evidence="2">Uncharacterized protein</fullName>
    </submittedName>
</protein>
<evidence type="ECO:0000313" key="3">
    <source>
        <dbReference type="Proteomes" id="UP000626109"/>
    </source>
</evidence>
<name>A0A813LRV4_POLGL</name>
<reference evidence="2" key="1">
    <citation type="submission" date="2021-02" db="EMBL/GenBank/DDBJ databases">
        <authorList>
            <person name="Dougan E. K."/>
            <person name="Rhodes N."/>
            <person name="Thang M."/>
            <person name="Chan C."/>
        </authorList>
    </citation>
    <scope>NUCLEOTIDE SEQUENCE</scope>
</reference>
<proteinExistence type="predicted"/>
<evidence type="ECO:0000313" key="2">
    <source>
        <dbReference type="EMBL" id="CAE8741702.1"/>
    </source>
</evidence>
<accession>A0A813LRV4</accession>